<reference evidence="2" key="1">
    <citation type="submission" date="2014-11" db="EMBL/GenBank/DDBJ databases">
        <authorList>
            <person name="Amaro Gonzalez C."/>
        </authorList>
    </citation>
    <scope>NUCLEOTIDE SEQUENCE</scope>
</reference>
<dbReference type="EMBL" id="GBXM01032363">
    <property type="protein sequence ID" value="JAH76214.1"/>
    <property type="molecule type" value="Transcribed_RNA"/>
</dbReference>
<proteinExistence type="predicted"/>
<accession>A0A0E9VDK7</accession>
<organism evidence="2">
    <name type="scientific">Anguilla anguilla</name>
    <name type="common">European freshwater eel</name>
    <name type="synonym">Muraena anguilla</name>
    <dbReference type="NCBI Taxonomy" id="7936"/>
    <lineage>
        <taxon>Eukaryota</taxon>
        <taxon>Metazoa</taxon>
        <taxon>Chordata</taxon>
        <taxon>Craniata</taxon>
        <taxon>Vertebrata</taxon>
        <taxon>Euteleostomi</taxon>
        <taxon>Actinopterygii</taxon>
        <taxon>Neopterygii</taxon>
        <taxon>Teleostei</taxon>
        <taxon>Anguilliformes</taxon>
        <taxon>Anguillidae</taxon>
        <taxon>Anguilla</taxon>
    </lineage>
</organism>
<sequence length="40" mass="4323">MHSQSCHRKILLVTVFCLGSCRPVTGDPWACMVAGCQISS</sequence>
<feature type="chain" id="PRO_5002433636" evidence="1">
    <location>
        <begin position="27"/>
        <end position="40"/>
    </location>
</feature>
<reference evidence="2" key="2">
    <citation type="journal article" date="2015" name="Fish Shellfish Immunol.">
        <title>Early steps in the European eel (Anguilla anguilla)-Vibrio vulnificus interaction in the gills: Role of the RtxA13 toxin.</title>
        <authorList>
            <person name="Callol A."/>
            <person name="Pajuelo D."/>
            <person name="Ebbesson L."/>
            <person name="Teles M."/>
            <person name="MacKenzie S."/>
            <person name="Amaro C."/>
        </authorList>
    </citation>
    <scope>NUCLEOTIDE SEQUENCE</scope>
</reference>
<keyword evidence="1" id="KW-0732">Signal</keyword>
<protein>
    <submittedName>
        <fullName evidence="2">Uncharacterized protein</fullName>
    </submittedName>
</protein>
<name>A0A0E9VDK7_ANGAN</name>
<feature type="signal peptide" evidence="1">
    <location>
        <begin position="1"/>
        <end position="26"/>
    </location>
</feature>
<evidence type="ECO:0000256" key="1">
    <source>
        <dbReference type="SAM" id="SignalP"/>
    </source>
</evidence>
<evidence type="ECO:0000313" key="2">
    <source>
        <dbReference type="EMBL" id="JAH76214.1"/>
    </source>
</evidence>
<dbReference type="AlphaFoldDB" id="A0A0E9VDK7"/>